<evidence type="ECO:0000256" key="1">
    <source>
        <dbReference type="SAM" id="Phobius"/>
    </source>
</evidence>
<dbReference type="Proteomes" id="UP001642540">
    <property type="component" value="Unassembled WGS sequence"/>
</dbReference>
<keyword evidence="1" id="KW-1133">Transmembrane helix</keyword>
<comment type="caution">
    <text evidence="2">The sequence shown here is derived from an EMBL/GenBank/DDBJ whole genome shotgun (WGS) entry which is preliminary data.</text>
</comment>
<dbReference type="EMBL" id="CAXLJM020000057">
    <property type="protein sequence ID" value="CAL8118172.1"/>
    <property type="molecule type" value="Genomic_DNA"/>
</dbReference>
<evidence type="ECO:0008006" key="4">
    <source>
        <dbReference type="Google" id="ProtNLM"/>
    </source>
</evidence>
<name>A0ABP1R4B8_9HEXA</name>
<evidence type="ECO:0000313" key="2">
    <source>
        <dbReference type="EMBL" id="CAL8118172.1"/>
    </source>
</evidence>
<feature type="transmembrane region" description="Helical" evidence="1">
    <location>
        <begin position="166"/>
        <end position="187"/>
    </location>
</feature>
<evidence type="ECO:0000313" key="3">
    <source>
        <dbReference type="Proteomes" id="UP001642540"/>
    </source>
</evidence>
<keyword evidence="3" id="KW-1185">Reference proteome</keyword>
<sequence>MTRAVNSLSLPKLIRSELYQLSKVALVPSKWVGLSLLSLDNQNDLHFSWLSVPVFLAIFRVFLYRMIGFYFILMEERFQEIFNSASNTEYFSETLFAYTIIITDTLTLFLHFINRYKFIKFQCLFNTFIVKLSTQFDVPNGEDGVVSHLQESIQNSIDDLKWIRNMVLGSTVFIVIGSEYAVFKYLLLHQSMTWEMIGFILFVFCWSSQVITRLFIRIWIIGLIHGLKIGGSIITHQLNNIEIIHKQNRNGFSKDQILEIILDSFINLEKLLVEFNTVFGVHLALDLLSLTVIVFANVFHVVVWCIDSEQSGVISFSLCGVMSGILIVAFCDSAYKVELQETSFVTSLEQIQLSGFSNEFVVQTKVCGTITTYLIVLVQFHHDE</sequence>
<proteinExistence type="predicted"/>
<keyword evidence="1" id="KW-0472">Membrane</keyword>
<feature type="transmembrane region" description="Helical" evidence="1">
    <location>
        <begin position="94"/>
        <end position="113"/>
    </location>
</feature>
<feature type="transmembrane region" description="Helical" evidence="1">
    <location>
        <begin position="313"/>
        <end position="330"/>
    </location>
</feature>
<reference evidence="2 3" key="1">
    <citation type="submission" date="2024-08" db="EMBL/GenBank/DDBJ databases">
        <authorList>
            <person name="Cucini C."/>
            <person name="Frati F."/>
        </authorList>
    </citation>
    <scope>NUCLEOTIDE SEQUENCE [LARGE SCALE GENOMIC DNA]</scope>
</reference>
<feature type="transmembrane region" description="Helical" evidence="1">
    <location>
        <begin position="199"/>
        <end position="220"/>
    </location>
</feature>
<feature type="transmembrane region" description="Helical" evidence="1">
    <location>
        <begin position="287"/>
        <end position="306"/>
    </location>
</feature>
<protein>
    <recommendedName>
        <fullName evidence="4">Gustatory receptor</fullName>
    </recommendedName>
</protein>
<organism evidence="2 3">
    <name type="scientific">Orchesella dallaii</name>
    <dbReference type="NCBI Taxonomy" id="48710"/>
    <lineage>
        <taxon>Eukaryota</taxon>
        <taxon>Metazoa</taxon>
        <taxon>Ecdysozoa</taxon>
        <taxon>Arthropoda</taxon>
        <taxon>Hexapoda</taxon>
        <taxon>Collembola</taxon>
        <taxon>Entomobryomorpha</taxon>
        <taxon>Entomobryoidea</taxon>
        <taxon>Orchesellidae</taxon>
        <taxon>Orchesellinae</taxon>
        <taxon>Orchesella</taxon>
    </lineage>
</organism>
<feature type="transmembrane region" description="Helical" evidence="1">
    <location>
        <begin position="47"/>
        <end position="73"/>
    </location>
</feature>
<gene>
    <name evidence="2" type="ORF">ODALV1_LOCUS18013</name>
</gene>
<accession>A0ABP1R4B8</accession>
<keyword evidence="1" id="KW-0812">Transmembrane</keyword>